<keyword evidence="3" id="KW-1185">Reference proteome</keyword>
<name>A0A195E930_9HYME</name>
<evidence type="ECO:0000313" key="2">
    <source>
        <dbReference type="EMBL" id="KYN21339.1"/>
    </source>
</evidence>
<proteinExistence type="predicted"/>
<organism evidence="2 3">
    <name type="scientific">Trachymyrmex cornetzi</name>
    <dbReference type="NCBI Taxonomy" id="471704"/>
    <lineage>
        <taxon>Eukaryota</taxon>
        <taxon>Metazoa</taxon>
        <taxon>Ecdysozoa</taxon>
        <taxon>Arthropoda</taxon>
        <taxon>Hexapoda</taxon>
        <taxon>Insecta</taxon>
        <taxon>Pterygota</taxon>
        <taxon>Neoptera</taxon>
        <taxon>Endopterygota</taxon>
        <taxon>Hymenoptera</taxon>
        <taxon>Apocrita</taxon>
        <taxon>Aculeata</taxon>
        <taxon>Formicoidea</taxon>
        <taxon>Formicidae</taxon>
        <taxon>Myrmicinae</taxon>
        <taxon>Trachymyrmex</taxon>
    </lineage>
</organism>
<sequence>YRNRGGIPPVLVTMLTSAQLRKVSGLPHPTASVPFSQVPHMFPDSKTDVIRDRPRSDIAQGSKISQ</sequence>
<dbReference type="Proteomes" id="UP000078492">
    <property type="component" value="Unassembled WGS sequence"/>
</dbReference>
<evidence type="ECO:0000313" key="3">
    <source>
        <dbReference type="Proteomes" id="UP000078492"/>
    </source>
</evidence>
<dbReference type="EMBL" id="KQ979479">
    <property type="protein sequence ID" value="KYN21339.1"/>
    <property type="molecule type" value="Genomic_DNA"/>
</dbReference>
<feature type="non-terminal residue" evidence="2">
    <location>
        <position position="1"/>
    </location>
</feature>
<reference evidence="2 3" key="1">
    <citation type="submission" date="2015-09" db="EMBL/GenBank/DDBJ databases">
        <title>Trachymyrmex cornetzi WGS genome.</title>
        <authorList>
            <person name="Nygaard S."/>
            <person name="Hu H."/>
            <person name="Boomsma J."/>
            <person name="Zhang G."/>
        </authorList>
    </citation>
    <scope>NUCLEOTIDE SEQUENCE [LARGE SCALE GENOMIC DNA]</scope>
    <source>
        <strain evidence="2">Tcor2-1</strain>
        <tissue evidence="2">Whole body</tissue>
    </source>
</reference>
<evidence type="ECO:0000256" key="1">
    <source>
        <dbReference type="SAM" id="MobiDB-lite"/>
    </source>
</evidence>
<protein>
    <submittedName>
        <fullName evidence="2">Uncharacterized protein</fullName>
    </submittedName>
</protein>
<gene>
    <name evidence="2" type="ORF">ALC57_06264</name>
</gene>
<dbReference type="AlphaFoldDB" id="A0A195E930"/>
<accession>A0A195E930</accession>
<feature type="region of interest" description="Disordered" evidence="1">
    <location>
        <begin position="31"/>
        <end position="66"/>
    </location>
</feature>
<feature type="compositionally biased region" description="Basic and acidic residues" evidence="1">
    <location>
        <begin position="43"/>
        <end position="56"/>
    </location>
</feature>